<organism evidence="1 2">
    <name type="scientific">Williamsia marianensis</name>
    <dbReference type="NCBI Taxonomy" id="85044"/>
    <lineage>
        <taxon>Bacteria</taxon>
        <taxon>Bacillati</taxon>
        <taxon>Actinomycetota</taxon>
        <taxon>Actinomycetes</taxon>
        <taxon>Mycobacteriales</taxon>
        <taxon>Nocardiaceae</taxon>
        <taxon>Williamsia</taxon>
    </lineage>
</organism>
<sequence length="514" mass="53817">MTGMQIYDDIVIGAGHNGLTAAAYLARAGRKVLVLERAPHVGGATVSARPFPGIDARLSRYSYLVSLLPRRIIADLGLDITLVRRRYSSYTPLPADPSRGILVDTADEAATAASFRAVTGSDADFRAWKRFYAAMSTIAEGVFPTMLQPLVSADEMAMIAGGDLAAMDMWERLTTEPAGAIITDTFGDDLVRGIVATDGLIGTFADLDDPSLAQNICLLYHLIGGGTGDWDVPVGGMGAVSGALATAAVDAGADIRTGAEVTAVDSGDGTVEWGQGTARAEFIHAACAPFVLDRLVGNDGAFQPKPRGAQFKINVLLRRLPKLRDTDVPVGAAFSGTFHIHEGFDALARSHREVAAGRIPTTPPSEIYCHTLSDPSILGPDLTGMHTLTLFGLHMTPELFTRPGAKDEAVAATLAALDSVLDEPIADVIATDSTGAPCIEAKTPPELEAAVGLPGGHIFHRPLQWPWAESPTEVGTWGVETGHRRVLLAGAGARRGGGVSGIPGHNAAALVLRS</sequence>
<dbReference type="PRINTS" id="PR00419">
    <property type="entry name" value="ADXRDTASE"/>
</dbReference>
<dbReference type="RefSeq" id="WP_062794758.1">
    <property type="nucleotide sequence ID" value="NZ_CBCRXS010000001.1"/>
</dbReference>
<evidence type="ECO:0000313" key="2">
    <source>
        <dbReference type="Proteomes" id="UP000274762"/>
    </source>
</evidence>
<protein>
    <submittedName>
        <fullName evidence="1">Phytoene dehydrogenase-like protein</fullName>
    </submittedName>
</protein>
<comment type="caution">
    <text evidence="1">The sequence shown here is derived from an EMBL/GenBank/DDBJ whole genome shotgun (WGS) entry which is preliminary data.</text>
</comment>
<gene>
    <name evidence="1" type="ORF">DFJ75_4569</name>
</gene>
<evidence type="ECO:0000313" key="1">
    <source>
        <dbReference type="EMBL" id="RKR97678.1"/>
    </source>
</evidence>
<dbReference type="EMBL" id="RBKV01000001">
    <property type="protein sequence ID" value="RKR97678.1"/>
    <property type="molecule type" value="Genomic_DNA"/>
</dbReference>
<reference evidence="1 2" key="1">
    <citation type="submission" date="2018-10" db="EMBL/GenBank/DDBJ databases">
        <title>Sequencing the genomes of 1000 actinobacteria strains.</title>
        <authorList>
            <person name="Klenk H.-P."/>
        </authorList>
    </citation>
    <scope>NUCLEOTIDE SEQUENCE [LARGE SCALE GENOMIC DNA]</scope>
    <source>
        <strain evidence="1 2">DSM 44343</strain>
    </source>
</reference>
<dbReference type="Pfam" id="PF13450">
    <property type="entry name" value="NAD_binding_8"/>
    <property type="match status" value="1"/>
</dbReference>
<dbReference type="PANTHER" id="PTHR10668:SF103">
    <property type="entry name" value="PYRIDINE NUCLEOTIDE-DISULFIDE OXIDOREDUCTASE DOMAIN-CONTAINING PROTEIN 2"/>
    <property type="match status" value="1"/>
</dbReference>
<dbReference type="Gene3D" id="3.50.50.60">
    <property type="entry name" value="FAD/NAD(P)-binding domain"/>
    <property type="match status" value="2"/>
</dbReference>
<dbReference type="InterPro" id="IPR036188">
    <property type="entry name" value="FAD/NAD-bd_sf"/>
</dbReference>
<proteinExistence type="predicted"/>
<dbReference type="PANTHER" id="PTHR10668">
    <property type="entry name" value="PHYTOENE DEHYDROGENASE"/>
    <property type="match status" value="1"/>
</dbReference>
<dbReference type="AlphaFoldDB" id="A0A495KAJ7"/>
<accession>A0A495KAJ7</accession>
<dbReference type="Proteomes" id="UP000274762">
    <property type="component" value="Unassembled WGS sequence"/>
</dbReference>
<dbReference type="GO" id="GO:0005829">
    <property type="term" value="C:cytosol"/>
    <property type="evidence" value="ECO:0007669"/>
    <property type="project" value="TreeGrafter"/>
</dbReference>
<name>A0A495KAJ7_WILMA</name>
<dbReference type="SUPFAM" id="SSF51905">
    <property type="entry name" value="FAD/NAD(P)-binding domain"/>
    <property type="match status" value="1"/>
</dbReference>